<gene>
    <name evidence="1" type="ORF">PROQFM164_S02g002896</name>
</gene>
<accession>W6Q8Q7</accession>
<dbReference type="AlphaFoldDB" id="W6Q8Q7"/>
<sequence>MIVGWDIRHLYHDCARKYRCFVLFNGKGALPSPLAILLVQIRVQGEDIYRVVYALDITETSYPTAFYRQQSKLNCINPGTMPRKVTTGGSDVVLDIDI</sequence>
<dbReference type="OrthoDB" id="10629404at2759"/>
<dbReference type="Proteomes" id="UP000030686">
    <property type="component" value="Unassembled WGS sequence"/>
</dbReference>
<proteinExistence type="predicted"/>
<organism evidence="1 2">
    <name type="scientific">Penicillium roqueforti (strain FM164)</name>
    <dbReference type="NCBI Taxonomy" id="1365484"/>
    <lineage>
        <taxon>Eukaryota</taxon>
        <taxon>Fungi</taxon>
        <taxon>Dikarya</taxon>
        <taxon>Ascomycota</taxon>
        <taxon>Pezizomycotina</taxon>
        <taxon>Eurotiomycetes</taxon>
        <taxon>Eurotiomycetidae</taxon>
        <taxon>Eurotiales</taxon>
        <taxon>Aspergillaceae</taxon>
        <taxon>Penicillium</taxon>
    </lineage>
</organism>
<evidence type="ECO:0000313" key="1">
    <source>
        <dbReference type="EMBL" id="CDM32745.1"/>
    </source>
</evidence>
<evidence type="ECO:0000313" key="2">
    <source>
        <dbReference type="Proteomes" id="UP000030686"/>
    </source>
</evidence>
<reference evidence="1" key="1">
    <citation type="journal article" date="2014" name="Nat. Commun.">
        <title>Multiple recent horizontal transfers of a large genomic region in cheese making fungi.</title>
        <authorList>
            <person name="Cheeseman K."/>
            <person name="Ropars J."/>
            <person name="Renault P."/>
            <person name="Dupont J."/>
            <person name="Gouzy J."/>
            <person name="Branca A."/>
            <person name="Abraham A.L."/>
            <person name="Ceppi M."/>
            <person name="Conseiller E."/>
            <person name="Debuchy R."/>
            <person name="Malagnac F."/>
            <person name="Goarin A."/>
            <person name="Silar P."/>
            <person name="Lacoste S."/>
            <person name="Sallet E."/>
            <person name="Bensimon A."/>
            <person name="Giraud T."/>
            <person name="Brygoo Y."/>
        </authorList>
    </citation>
    <scope>NUCLEOTIDE SEQUENCE [LARGE SCALE GENOMIC DNA]</scope>
    <source>
        <strain evidence="1">FM164</strain>
    </source>
</reference>
<protein>
    <submittedName>
        <fullName evidence="1">Genomic scaffold, ProqFM164S02</fullName>
    </submittedName>
</protein>
<dbReference type="EMBL" id="HG792016">
    <property type="protein sequence ID" value="CDM32745.1"/>
    <property type="molecule type" value="Genomic_DNA"/>
</dbReference>
<keyword evidence="2" id="KW-1185">Reference proteome</keyword>
<name>W6Q8Q7_PENRF</name>